<proteinExistence type="inferred from homology"/>
<comment type="similarity">
    <text evidence="4">Belongs to the radical SAM superfamily. NifB family.</text>
</comment>
<dbReference type="PROSITE" id="PS01305">
    <property type="entry name" value="MOAA_NIFB_PQQE"/>
    <property type="match status" value="1"/>
</dbReference>
<dbReference type="SUPFAM" id="SSF102114">
    <property type="entry name" value="Radical SAM enzymes"/>
    <property type="match status" value="1"/>
</dbReference>
<dbReference type="SFLD" id="SFLDF00281">
    <property type="entry name" value="FeMo_cofactor_biosynthesis_pro"/>
    <property type="match status" value="1"/>
</dbReference>
<evidence type="ECO:0000256" key="11">
    <source>
        <dbReference type="ARBA" id="ARBA00023231"/>
    </source>
</evidence>
<evidence type="ECO:0000256" key="9">
    <source>
        <dbReference type="ARBA" id="ARBA00023004"/>
    </source>
</evidence>
<evidence type="ECO:0000259" key="15">
    <source>
        <dbReference type="PROSITE" id="PS51918"/>
    </source>
</evidence>
<evidence type="ECO:0000256" key="12">
    <source>
        <dbReference type="ARBA" id="ARBA00023239"/>
    </source>
</evidence>
<keyword evidence="11" id="KW-0535">Nitrogen fixation</keyword>
<dbReference type="CDD" id="cd01335">
    <property type="entry name" value="Radical_SAM"/>
    <property type="match status" value="1"/>
</dbReference>
<dbReference type="RefSeq" id="WP_072311679.1">
    <property type="nucleotide sequence ID" value="NZ_FPIW01000016.1"/>
</dbReference>
<comment type="pathway">
    <text evidence="3">Cofactor biosynthesis; Fe-Mo cofactor biosynthesis.</text>
</comment>
<evidence type="ECO:0000256" key="8">
    <source>
        <dbReference type="ARBA" id="ARBA00022723"/>
    </source>
</evidence>
<dbReference type="InterPro" id="IPR058240">
    <property type="entry name" value="rSAM_sf"/>
</dbReference>
<dbReference type="InterPro" id="IPR013785">
    <property type="entry name" value="Aldolase_TIM"/>
</dbReference>
<evidence type="ECO:0000256" key="5">
    <source>
        <dbReference type="ARBA" id="ARBA00021702"/>
    </source>
</evidence>
<evidence type="ECO:0000256" key="2">
    <source>
        <dbReference type="ARBA" id="ARBA00003522"/>
    </source>
</evidence>
<keyword evidence="9" id="KW-0408">Iron</keyword>
<dbReference type="SFLD" id="SFLDG01068">
    <property type="entry name" value="FeMo_cofactor_biosynthesis_pro"/>
    <property type="match status" value="1"/>
</dbReference>
<dbReference type="SMART" id="SM00729">
    <property type="entry name" value="Elp3"/>
    <property type="match status" value="1"/>
</dbReference>
<comment type="cofactor">
    <cofactor evidence="1">
        <name>[4Fe-4S] cluster</name>
        <dbReference type="ChEBI" id="CHEBI:49883"/>
    </cofactor>
</comment>
<dbReference type="AlphaFoldDB" id="A0AA94L1Z4"/>
<protein>
    <recommendedName>
        <fullName evidence="5">FeMo cofactor biosynthesis protein NifB</fullName>
    </recommendedName>
    <alternativeName>
        <fullName evidence="14">Nitrogenase cofactor maturase NifB</fullName>
    </alternativeName>
    <alternativeName>
        <fullName evidence="13">Radical SAM assemblase NifB</fullName>
    </alternativeName>
</protein>
<keyword evidence="12" id="KW-0456">Lyase</keyword>
<evidence type="ECO:0000256" key="13">
    <source>
        <dbReference type="ARBA" id="ARBA00030926"/>
    </source>
</evidence>
<evidence type="ECO:0000256" key="1">
    <source>
        <dbReference type="ARBA" id="ARBA00001966"/>
    </source>
</evidence>
<dbReference type="PROSITE" id="PS51918">
    <property type="entry name" value="RADICAL_SAM"/>
    <property type="match status" value="1"/>
</dbReference>
<comment type="caution">
    <text evidence="16">The sequence shown here is derived from an EMBL/GenBank/DDBJ whole genome shotgun (WGS) entry which is preliminary data.</text>
</comment>
<name>A0AA94L1Z4_DESDE</name>
<sequence length="296" mass="31587">MTIAQADSARHPCFNAEAHRSFGRAHLPVAAGCNVQCGFCDRRYSCVNESRPGVTARLLEPEEALEAALRAVKQMPHLSVIGIAGPGDPLADAGRTLHTLEALRKALPHILLCLSTNGLALPLHAAALSSLGVGHVTVTVNAVDPSIGADIYTWVSDGARRLTGTDAAALLLERQEEGIRRLKAAGVTVKINSVVIPGINDRHVQALAQAVSSWGADLMNCIPLLPVQGTRFARTPSPDPQMMRRLRDEAAILIPQMRHCTRCRADALGLLGEEGQLEDVCHGPLPAHRKLHACGQ</sequence>
<dbReference type="InterPro" id="IPR005980">
    <property type="entry name" value="Nase_CF_NifB"/>
</dbReference>
<dbReference type="Pfam" id="PF04055">
    <property type="entry name" value="Radical_SAM"/>
    <property type="match status" value="1"/>
</dbReference>
<dbReference type="SFLD" id="SFLDS00029">
    <property type="entry name" value="Radical_SAM"/>
    <property type="match status" value="1"/>
</dbReference>
<comment type="function">
    <text evidence="2">Involved in the biosynthesis of the iron-molybdenum cofactor (FeMo-co or M-cluster) found in the dinitrogenase enzyme of the nitrogenase complex in nitrogen-fixing microorganisms. NifB catalyzes the crucial step of radical SAM-dependent carbide insertion that occurs concomitant with the insertion of a 9th sulfur and the rearrangement/coupling of two [4Fe-4S] clusters into a [8Fe-9S-C] cluster, the precursor to the M-cluster.</text>
</comment>
<dbReference type="InterPro" id="IPR007197">
    <property type="entry name" value="rSAM"/>
</dbReference>
<keyword evidence="10" id="KW-0411">Iron-sulfur</keyword>
<organism evidence="16 17">
    <name type="scientific">Desulfovibrio desulfuricans</name>
    <dbReference type="NCBI Taxonomy" id="876"/>
    <lineage>
        <taxon>Bacteria</taxon>
        <taxon>Pseudomonadati</taxon>
        <taxon>Thermodesulfobacteriota</taxon>
        <taxon>Desulfovibrionia</taxon>
        <taxon>Desulfovibrionales</taxon>
        <taxon>Desulfovibrionaceae</taxon>
        <taxon>Desulfovibrio</taxon>
    </lineage>
</organism>
<evidence type="ECO:0000256" key="6">
    <source>
        <dbReference type="ARBA" id="ARBA00022485"/>
    </source>
</evidence>
<dbReference type="Gene3D" id="3.20.20.70">
    <property type="entry name" value="Aldolase class I"/>
    <property type="match status" value="1"/>
</dbReference>
<keyword evidence="8" id="KW-0479">Metal-binding</keyword>
<reference evidence="17" key="1">
    <citation type="submission" date="2016-11" db="EMBL/GenBank/DDBJ databases">
        <authorList>
            <person name="Jaros S."/>
            <person name="Januszkiewicz K."/>
            <person name="Wedrychowicz H."/>
        </authorList>
    </citation>
    <scope>NUCLEOTIDE SEQUENCE [LARGE SCALE GENOMIC DNA]</scope>
    <source>
        <strain evidence="17">DSM 7057</strain>
    </source>
</reference>
<dbReference type="InterPro" id="IPR006638">
    <property type="entry name" value="Elp3/MiaA/NifB-like_rSAM"/>
</dbReference>
<dbReference type="GO" id="GO:0051539">
    <property type="term" value="F:4 iron, 4 sulfur cluster binding"/>
    <property type="evidence" value="ECO:0007669"/>
    <property type="project" value="UniProtKB-KW"/>
</dbReference>
<dbReference type="InterPro" id="IPR000385">
    <property type="entry name" value="MoaA_NifB_PqqE_Fe-S-bd_CS"/>
</dbReference>
<keyword evidence="6" id="KW-0004">4Fe-4S</keyword>
<dbReference type="GO" id="GO:0046872">
    <property type="term" value="F:metal ion binding"/>
    <property type="evidence" value="ECO:0007669"/>
    <property type="project" value="UniProtKB-KW"/>
</dbReference>
<evidence type="ECO:0000256" key="10">
    <source>
        <dbReference type="ARBA" id="ARBA00023014"/>
    </source>
</evidence>
<dbReference type="PANTHER" id="PTHR43787">
    <property type="entry name" value="FEMO COFACTOR BIOSYNTHESIS PROTEIN NIFB-RELATED"/>
    <property type="match status" value="1"/>
</dbReference>
<dbReference type="GO" id="GO:0016829">
    <property type="term" value="F:lyase activity"/>
    <property type="evidence" value="ECO:0007669"/>
    <property type="project" value="UniProtKB-KW"/>
</dbReference>
<keyword evidence="7" id="KW-0949">S-adenosyl-L-methionine</keyword>
<dbReference type="EMBL" id="FPIW01000016">
    <property type="protein sequence ID" value="SFW41158.1"/>
    <property type="molecule type" value="Genomic_DNA"/>
</dbReference>
<dbReference type="GO" id="GO:0032324">
    <property type="term" value="P:molybdopterin cofactor biosynthetic process"/>
    <property type="evidence" value="ECO:0007669"/>
    <property type="project" value="UniProtKB-ARBA"/>
</dbReference>
<evidence type="ECO:0000256" key="3">
    <source>
        <dbReference type="ARBA" id="ARBA00005155"/>
    </source>
</evidence>
<evidence type="ECO:0000256" key="14">
    <source>
        <dbReference type="ARBA" id="ARBA00032102"/>
    </source>
</evidence>
<dbReference type="PANTHER" id="PTHR43787:SF13">
    <property type="entry name" value="FEMO COFACTOR BIOSYNTHESIS PROTEIN NIFB"/>
    <property type="match status" value="1"/>
</dbReference>
<gene>
    <name evidence="16" type="ORF">SAMN02910291_01201</name>
</gene>
<feature type="domain" description="Radical SAM core" evidence="15">
    <location>
        <begin position="19"/>
        <end position="264"/>
    </location>
</feature>
<dbReference type="NCBIfam" id="TIGR01290">
    <property type="entry name" value="nifB"/>
    <property type="match status" value="1"/>
</dbReference>
<dbReference type="SFLD" id="SFLDG01067">
    <property type="entry name" value="SPASM/twitch_domain_containing"/>
    <property type="match status" value="1"/>
</dbReference>
<dbReference type="Proteomes" id="UP000182680">
    <property type="component" value="Unassembled WGS sequence"/>
</dbReference>
<evidence type="ECO:0000256" key="4">
    <source>
        <dbReference type="ARBA" id="ARBA00006804"/>
    </source>
</evidence>
<evidence type="ECO:0000313" key="16">
    <source>
        <dbReference type="EMBL" id="SFW41158.1"/>
    </source>
</evidence>
<evidence type="ECO:0000313" key="17">
    <source>
        <dbReference type="Proteomes" id="UP000182680"/>
    </source>
</evidence>
<accession>A0AA94L1Z4</accession>
<evidence type="ECO:0000256" key="7">
    <source>
        <dbReference type="ARBA" id="ARBA00022691"/>
    </source>
</evidence>